<comment type="caution">
    <text evidence="2">The sequence shown here is derived from an EMBL/GenBank/DDBJ whole genome shotgun (WGS) entry which is preliminary data.</text>
</comment>
<proteinExistence type="predicted"/>
<dbReference type="EMBL" id="SPHZ02000011">
    <property type="protein sequence ID" value="KAF0890274.1"/>
    <property type="molecule type" value="Genomic_DNA"/>
</dbReference>
<dbReference type="Proteomes" id="UP000479710">
    <property type="component" value="Unassembled WGS sequence"/>
</dbReference>
<organism evidence="2 3">
    <name type="scientific">Oryza meyeriana var. granulata</name>
    <dbReference type="NCBI Taxonomy" id="110450"/>
    <lineage>
        <taxon>Eukaryota</taxon>
        <taxon>Viridiplantae</taxon>
        <taxon>Streptophyta</taxon>
        <taxon>Embryophyta</taxon>
        <taxon>Tracheophyta</taxon>
        <taxon>Spermatophyta</taxon>
        <taxon>Magnoliopsida</taxon>
        <taxon>Liliopsida</taxon>
        <taxon>Poales</taxon>
        <taxon>Poaceae</taxon>
        <taxon>BOP clade</taxon>
        <taxon>Oryzoideae</taxon>
        <taxon>Oryzeae</taxon>
        <taxon>Oryzinae</taxon>
        <taxon>Oryza</taxon>
        <taxon>Oryza meyeriana</taxon>
    </lineage>
</organism>
<evidence type="ECO:0000256" key="1">
    <source>
        <dbReference type="SAM" id="MobiDB-lite"/>
    </source>
</evidence>
<protein>
    <submittedName>
        <fullName evidence="2">Uncharacterized protein</fullName>
    </submittedName>
</protein>
<accession>A0A6G1BR76</accession>
<dbReference type="AlphaFoldDB" id="A0A6G1BR76"/>
<evidence type="ECO:0000313" key="2">
    <source>
        <dbReference type="EMBL" id="KAF0890274.1"/>
    </source>
</evidence>
<sequence length="137" mass="15402">MEPARRPPSRACSTSRALASWASWLRCRLTKSVAHVSLLCCNLRLGIATNLSRHSTGGKAAGAVDSLLGHAQHHDRWRKRRERDSTSSPSRRMREKRLPPTSKRALTTTDADDEKDADIDRIWPSARKIHTGVELIR</sequence>
<gene>
    <name evidence="2" type="ORF">E2562_002688</name>
</gene>
<evidence type="ECO:0000313" key="3">
    <source>
        <dbReference type="Proteomes" id="UP000479710"/>
    </source>
</evidence>
<feature type="compositionally biased region" description="Basic residues" evidence="1">
    <location>
        <begin position="71"/>
        <end position="81"/>
    </location>
</feature>
<reference evidence="2 3" key="1">
    <citation type="submission" date="2019-11" db="EMBL/GenBank/DDBJ databases">
        <title>Whole genome sequence of Oryza granulata.</title>
        <authorList>
            <person name="Li W."/>
        </authorList>
    </citation>
    <scope>NUCLEOTIDE SEQUENCE [LARGE SCALE GENOMIC DNA]</scope>
    <source>
        <strain evidence="3">cv. Menghai</strain>
        <tissue evidence="2">Leaf</tissue>
    </source>
</reference>
<feature type="region of interest" description="Disordered" evidence="1">
    <location>
        <begin position="54"/>
        <end position="112"/>
    </location>
</feature>
<keyword evidence="3" id="KW-1185">Reference proteome</keyword>
<name>A0A6G1BR76_9ORYZ</name>